<dbReference type="PROSITE" id="PS51257">
    <property type="entry name" value="PROKAR_LIPOPROTEIN"/>
    <property type="match status" value="1"/>
</dbReference>
<accession>A0A0K1P6J3</accession>
<dbReference type="KEGG" id="stur:STURON_00695"/>
<dbReference type="OrthoDB" id="388486at2"/>
<proteinExistence type="predicted"/>
<evidence type="ECO:0008006" key="4">
    <source>
        <dbReference type="Google" id="ProtNLM"/>
    </source>
</evidence>
<dbReference type="AlphaFoldDB" id="A0A0K1P6J3"/>
<name>A0A0K1P6J3_9MOLU</name>
<evidence type="ECO:0000256" key="1">
    <source>
        <dbReference type="SAM" id="SignalP"/>
    </source>
</evidence>
<organism evidence="2 3">
    <name type="scientific">Spiroplasma turonicum</name>
    <dbReference type="NCBI Taxonomy" id="216946"/>
    <lineage>
        <taxon>Bacteria</taxon>
        <taxon>Bacillati</taxon>
        <taxon>Mycoplasmatota</taxon>
        <taxon>Mollicutes</taxon>
        <taxon>Entomoplasmatales</taxon>
        <taxon>Spiroplasmataceae</taxon>
        <taxon>Spiroplasma</taxon>
    </lineage>
</organism>
<evidence type="ECO:0000313" key="3">
    <source>
        <dbReference type="Proteomes" id="UP000067243"/>
    </source>
</evidence>
<protein>
    <recommendedName>
        <fullName evidence="4">Lipoprotein</fullName>
    </recommendedName>
</protein>
<feature type="signal peptide" evidence="1">
    <location>
        <begin position="1"/>
        <end position="21"/>
    </location>
</feature>
<dbReference type="RefSeq" id="WP_075048522.1">
    <property type="nucleotide sequence ID" value="NZ_CP012328.1"/>
</dbReference>
<keyword evidence="3" id="KW-1185">Reference proteome</keyword>
<dbReference type="EMBL" id="CP012328">
    <property type="protein sequence ID" value="AKU79941.1"/>
    <property type="molecule type" value="Genomic_DNA"/>
</dbReference>
<dbReference type="PATRIC" id="fig|216946.3.peg.722"/>
<reference evidence="2 3" key="1">
    <citation type="journal article" date="2015" name="Genome Announc.">
        <title>Complete Genome Sequence of Spiroplasma turonicum Strain Tab4cT, a Parasite of a Horse Fly, Haematopota sp. (Diptera: Tabanidae).</title>
        <authorList>
            <person name="Davis R.E."/>
            <person name="Shao J."/>
            <person name="Zhao Y."/>
            <person name="Gasparich G.E."/>
            <person name="Gaynor B.J."/>
            <person name="Donofrio N."/>
        </authorList>
    </citation>
    <scope>NUCLEOTIDE SEQUENCE [LARGE SCALE GENOMIC DNA]</scope>
    <source>
        <strain evidence="2 3">Tab4c</strain>
    </source>
</reference>
<evidence type="ECO:0000313" key="2">
    <source>
        <dbReference type="EMBL" id="AKU79941.1"/>
    </source>
</evidence>
<sequence length="241" mass="27993">MKKIISFVLSVNLFSISFLTASCDWKKPPLNTEQLNHIFNIAKTQVFDGYIDDIPLFNKDENFILPWNYDPENQSSETARIWSDNITNLFGNKLSNEKDGYFNKGLNLIDGQFDQSYMSNDLDISLEKLELLKSYYFSIRLNDIKSVDKNLWLSEYEERNIKIPVVINNENYDIDPLNKPKNSSISGENKYSALDINMIWGLGSDKMKSTSYIVRFLFSFSPSVKFNLSPTLFYIDVEMNK</sequence>
<dbReference type="STRING" id="216946.STURO_v1c06950"/>
<gene>
    <name evidence="2" type="ORF">STURON_00695</name>
</gene>
<keyword evidence="1" id="KW-0732">Signal</keyword>
<feature type="chain" id="PRO_5009779612" description="Lipoprotein" evidence="1">
    <location>
        <begin position="22"/>
        <end position="241"/>
    </location>
</feature>
<dbReference type="Proteomes" id="UP000067243">
    <property type="component" value="Chromosome"/>
</dbReference>